<dbReference type="InParanoid" id="A0A369JTZ2"/>
<feature type="region of interest" description="Disordered" evidence="1">
    <location>
        <begin position="69"/>
        <end position="117"/>
    </location>
</feature>
<feature type="region of interest" description="Disordered" evidence="1">
    <location>
        <begin position="139"/>
        <end position="178"/>
    </location>
</feature>
<evidence type="ECO:0000313" key="3">
    <source>
        <dbReference type="Proteomes" id="UP000076154"/>
    </source>
</evidence>
<reference evidence="2" key="1">
    <citation type="submission" date="2018-04" db="EMBL/GenBank/DDBJ databases">
        <title>Whole genome sequencing of Hypsizygus marmoreus.</title>
        <authorList>
            <person name="Choi I.-G."/>
            <person name="Min B."/>
            <person name="Kim J.-G."/>
            <person name="Kim S."/>
            <person name="Oh Y.-L."/>
            <person name="Kong W.-S."/>
            <person name="Park H."/>
            <person name="Jeong J."/>
            <person name="Song E.-S."/>
        </authorList>
    </citation>
    <scope>NUCLEOTIDE SEQUENCE [LARGE SCALE GENOMIC DNA]</scope>
    <source>
        <strain evidence="2">51987-8</strain>
    </source>
</reference>
<evidence type="ECO:0000313" key="2">
    <source>
        <dbReference type="EMBL" id="RDB23835.1"/>
    </source>
</evidence>
<comment type="caution">
    <text evidence="2">The sequence shown here is derived from an EMBL/GenBank/DDBJ whole genome shotgun (WGS) entry which is preliminary data.</text>
</comment>
<proteinExistence type="predicted"/>
<name>A0A369JTZ2_HYPMA</name>
<dbReference type="EMBL" id="LUEZ02000046">
    <property type="protein sequence ID" value="RDB23835.1"/>
    <property type="molecule type" value="Genomic_DNA"/>
</dbReference>
<protein>
    <submittedName>
        <fullName evidence="2">Uncharacterized protein</fullName>
    </submittedName>
</protein>
<evidence type="ECO:0000256" key="1">
    <source>
        <dbReference type="SAM" id="MobiDB-lite"/>
    </source>
</evidence>
<keyword evidence="3" id="KW-1185">Reference proteome</keyword>
<gene>
    <name evidence="2" type="ORF">Hypma_008949</name>
</gene>
<dbReference type="AlphaFoldDB" id="A0A369JTZ2"/>
<accession>A0A369JTZ2</accession>
<dbReference type="OrthoDB" id="3256870at2759"/>
<dbReference type="Proteomes" id="UP000076154">
    <property type="component" value="Unassembled WGS sequence"/>
</dbReference>
<sequence length="225" mass="24105">MFDYAMLGPLTGSSTEALNDDPKFSSGHVYFRQQHTVQIIQLVEGPPPPPRNITSVIADSYASSSAYSSGYSSSSSSTHEDDESACSSYCSSDMPPEQPDSPLCGDESGAALRPGLSTETYSSTKRILAWRENFSSQLSATSSEPALPTSLKRKFGLEDGDDDMSHSSKRSRSQASQGGTSILSLGLHSCPACDASFMTRQSLRQHGRDAKANEACCVAVEYAFE</sequence>
<organism evidence="2 3">
    <name type="scientific">Hypsizygus marmoreus</name>
    <name type="common">White beech mushroom</name>
    <name type="synonym">Agaricus marmoreus</name>
    <dbReference type="NCBI Taxonomy" id="39966"/>
    <lineage>
        <taxon>Eukaryota</taxon>
        <taxon>Fungi</taxon>
        <taxon>Dikarya</taxon>
        <taxon>Basidiomycota</taxon>
        <taxon>Agaricomycotina</taxon>
        <taxon>Agaricomycetes</taxon>
        <taxon>Agaricomycetidae</taxon>
        <taxon>Agaricales</taxon>
        <taxon>Tricholomatineae</taxon>
        <taxon>Lyophyllaceae</taxon>
        <taxon>Hypsizygus</taxon>
    </lineage>
</organism>